<accession>A0A226WKL2</accession>
<protein>
    <submittedName>
        <fullName evidence="1">Uncharacterized protein</fullName>
    </submittedName>
</protein>
<dbReference type="Proteomes" id="UP000214720">
    <property type="component" value="Unassembled WGS sequence"/>
</dbReference>
<gene>
    <name evidence="1" type="ORF">BSU04_45610</name>
</gene>
<organism evidence="1 2">
    <name type="scientific">Caballeronia sordidicola</name>
    <name type="common">Burkholderia sordidicola</name>
    <dbReference type="NCBI Taxonomy" id="196367"/>
    <lineage>
        <taxon>Bacteria</taxon>
        <taxon>Pseudomonadati</taxon>
        <taxon>Pseudomonadota</taxon>
        <taxon>Betaproteobacteria</taxon>
        <taxon>Burkholderiales</taxon>
        <taxon>Burkholderiaceae</taxon>
        <taxon>Caballeronia</taxon>
    </lineage>
</organism>
<proteinExistence type="predicted"/>
<evidence type="ECO:0000313" key="1">
    <source>
        <dbReference type="EMBL" id="OXC71731.1"/>
    </source>
</evidence>
<dbReference type="EMBL" id="MTHB01000299">
    <property type="protein sequence ID" value="OXC71731.1"/>
    <property type="molecule type" value="Genomic_DNA"/>
</dbReference>
<reference evidence="2" key="1">
    <citation type="submission" date="2017-01" db="EMBL/GenBank/DDBJ databases">
        <title>Genome Analysis of Deinococcus marmoris KOPRI26562.</title>
        <authorList>
            <person name="Kim J.H."/>
            <person name="Oh H.-M."/>
        </authorList>
    </citation>
    <scope>NUCLEOTIDE SEQUENCE [LARGE SCALE GENOMIC DNA]</scope>
    <source>
        <strain evidence="2">PAMC 26633</strain>
    </source>
</reference>
<evidence type="ECO:0000313" key="2">
    <source>
        <dbReference type="Proteomes" id="UP000214720"/>
    </source>
</evidence>
<sequence>MNTFVALNQLIFSYHVLRPCPKNGGTVSLWLVRRRNASLTVTIAGAARVIDARD</sequence>
<name>A0A226WKL2_CABSO</name>
<comment type="caution">
    <text evidence="1">The sequence shown here is derived from an EMBL/GenBank/DDBJ whole genome shotgun (WGS) entry which is preliminary data.</text>
</comment>
<dbReference type="AlphaFoldDB" id="A0A226WKL2"/>